<dbReference type="OrthoDB" id="2830640at2759"/>
<dbReference type="EMBL" id="MU005582">
    <property type="protein sequence ID" value="KAF2684154.1"/>
    <property type="molecule type" value="Genomic_DNA"/>
</dbReference>
<sequence length="308" mass="35126">MCSVPTTLANASELTIGQSFWDYTVTDGCLTAIFIDCGESIIQKFSTQVEEKPARVLQPLLLDYILINQLFDWFHNRQVDEIGTLKIYFEFKSPTTEEKFEEGLEKLTTFLTNLERRHALVRRTIPGFENSKSYQKFILKEIDNTERRTHTQLTLMMHQISIVESPANQRLVQQSRDKSEQSNHLASQSKELGELTAILEQQTSADCAAMVTIAVMTMFFLPATFISSLFSTGFFVFDGAGRLGVSDVVWIYPAVNVPLTITVFAVWLVWNKVKPNNMDEAKKKLNEKLKQIRHDTAEQGNARLTDKQ</sequence>
<dbReference type="AlphaFoldDB" id="A0A6G1J0X1"/>
<keyword evidence="1" id="KW-0812">Transmembrane</keyword>
<evidence type="ECO:0000256" key="1">
    <source>
        <dbReference type="SAM" id="Phobius"/>
    </source>
</evidence>
<dbReference type="Proteomes" id="UP000799291">
    <property type="component" value="Unassembled WGS sequence"/>
</dbReference>
<organism evidence="2 3">
    <name type="scientific">Lentithecium fluviatile CBS 122367</name>
    <dbReference type="NCBI Taxonomy" id="1168545"/>
    <lineage>
        <taxon>Eukaryota</taxon>
        <taxon>Fungi</taxon>
        <taxon>Dikarya</taxon>
        <taxon>Ascomycota</taxon>
        <taxon>Pezizomycotina</taxon>
        <taxon>Dothideomycetes</taxon>
        <taxon>Pleosporomycetidae</taxon>
        <taxon>Pleosporales</taxon>
        <taxon>Massarineae</taxon>
        <taxon>Lentitheciaceae</taxon>
        <taxon>Lentithecium</taxon>
    </lineage>
</organism>
<evidence type="ECO:0000313" key="3">
    <source>
        <dbReference type="Proteomes" id="UP000799291"/>
    </source>
</evidence>
<proteinExistence type="predicted"/>
<protein>
    <submittedName>
        <fullName evidence="2">Uncharacterized protein</fullName>
    </submittedName>
</protein>
<reference evidence="2" key="1">
    <citation type="journal article" date="2020" name="Stud. Mycol.">
        <title>101 Dothideomycetes genomes: a test case for predicting lifestyles and emergence of pathogens.</title>
        <authorList>
            <person name="Haridas S."/>
            <person name="Albert R."/>
            <person name="Binder M."/>
            <person name="Bloem J."/>
            <person name="Labutti K."/>
            <person name="Salamov A."/>
            <person name="Andreopoulos B."/>
            <person name="Baker S."/>
            <person name="Barry K."/>
            <person name="Bills G."/>
            <person name="Bluhm B."/>
            <person name="Cannon C."/>
            <person name="Castanera R."/>
            <person name="Culley D."/>
            <person name="Daum C."/>
            <person name="Ezra D."/>
            <person name="Gonzalez J."/>
            <person name="Henrissat B."/>
            <person name="Kuo A."/>
            <person name="Liang C."/>
            <person name="Lipzen A."/>
            <person name="Lutzoni F."/>
            <person name="Magnuson J."/>
            <person name="Mondo S."/>
            <person name="Nolan M."/>
            <person name="Ohm R."/>
            <person name="Pangilinan J."/>
            <person name="Park H.-J."/>
            <person name="Ramirez L."/>
            <person name="Alfaro M."/>
            <person name="Sun H."/>
            <person name="Tritt A."/>
            <person name="Yoshinaga Y."/>
            <person name="Zwiers L.-H."/>
            <person name="Turgeon B."/>
            <person name="Goodwin S."/>
            <person name="Spatafora J."/>
            <person name="Crous P."/>
            <person name="Grigoriev I."/>
        </authorList>
    </citation>
    <scope>NUCLEOTIDE SEQUENCE</scope>
    <source>
        <strain evidence="2">CBS 122367</strain>
    </source>
</reference>
<evidence type="ECO:0000313" key="2">
    <source>
        <dbReference type="EMBL" id="KAF2684154.1"/>
    </source>
</evidence>
<keyword evidence="3" id="KW-1185">Reference proteome</keyword>
<keyword evidence="1" id="KW-0472">Membrane</keyword>
<name>A0A6G1J0X1_9PLEO</name>
<keyword evidence="1" id="KW-1133">Transmembrane helix</keyword>
<gene>
    <name evidence="2" type="ORF">K458DRAFT_404445</name>
</gene>
<dbReference type="Gene3D" id="1.20.58.340">
    <property type="entry name" value="Magnesium transport protein CorA, transmembrane region"/>
    <property type="match status" value="1"/>
</dbReference>
<feature type="transmembrane region" description="Helical" evidence="1">
    <location>
        <begin position="249"/>
        <end position="270"/>
    </location>
</feature>
<accession>A0A6G1J0X1</accession>
<feature type="transmembrane region" description="Helical" evidence="1">
    <location>
        <begin position="208"/>
        <end position="237"/>
    </location>
</feature>